<proteinExistence type="predicted"/>
<reference evidence="2 3" key="1">
    <citation type="submission" date="2022-05" db="EMBL/GenBank/DDBJ databases">
        <authorList>
            <consortium name="Genoscope - CEA"/>
            <person name="William W."/>
        </authorList>
    </citation>
    <scope>NUCLEOTIDE SEQUENCE [LARGE SCALE GENOMIC DNA]</scope>
</reference>
<protein>
    <submittedName>
        <fullName evidence="2">Uncharacterized protein</fullName>
    </submittedName>
</protein>
<accession>A0ABN8MMW8</accession>
<name>A0ABN8MMW8_9CNID</name>
<organism evidence="2 3">
    <name type="scientific">Porites evermanni</name>
    <dbReference type="NCBI Taxonomy" id="104178"/>
    <lineage>
        <taxon>Eukaryota</taxon>
        <taxon>Metazoa</taxon>
        <taxon>Cnidaria</taxon>
        <taxon>Anthozoa</taxon>
        <taxon>Hexacorallia</taxon>
        <taxon>Scleractinia</taxon>
        <taxon>Fungiina</taxon>
        <taxon>Poritidae</taxon>
        <taxon>Porites</taxon>
    </lineage>
</organism>
<evidence type="ECO:0000313" key="3">
    <source>
        <dbReference type="Proteomes" id="UP001159427"/>
    </source>
</evidence>
<gene>
    <name evidence="2" type="ORF">PEVE_00034651</name>
</gene>
<feature type="non-terminal residue" evidence="2">
    <location>
        <position position="1"/>
    </location>
</feature>
<sequence>SAQKPGAQKRSKIQSQRKMETASNAGTKTAEETLSLSTWQVDNTRFGQILRGPCGRVLFLPDLFDEVDERMNMLSKRCDLSRELQLLKETMYKEFHMKPPIYDPDEFEALCTRAGARGGRYEVWDRETMFSQLANPNTIFNSVLSAMTDERHSTERIALNRKRTVTILYKLCYGLSQVCNWLQTDHSMYLRLSNINMEGLQTEQVMGGTCSRSKVCSLMNTMSQNAGKKIDDVVAEAIINKWQLVLIVDDYTTIHSIRRPQDEELTNANFFFTIIIKVFKNVPAIPACHVSTYHNPSGLNVTSCINTVSGPSSMHKLTLTYSSLMLPSITDTFFNPEFERQRVTAHEYCHHESVQTMRQMVNVHLVNFFQLTLKSKNDFDAAFDLVLSTKLSEYLKLFLIPRPGDWPAQFYSRQVIYETLQKFCCPSDVFDNPQVCPTDHSYARVCSSGPIQQQMNVRTSGQPGILSIIPYIGLLHISLNGRETVFHDYRQFFETVYNNLFPKSKLAKNPKSWRISLILEVVYCGWLFIRDSVKSKFCFCKDLEYRTLLNLIDNYLPLVLSI</sequence>
<dbReference type="EMBL" id="CALNXI010000528">
    <property type="protein sequence ID" value="CAH3028692.1"/>
    <property type="molecule type" value="Genomic_DNA"/>
</dbReference>
<keyword evidence="3" id="KW-1185">Reference proteome</keyword>
<evidence type="ECO:0000313" key="2">
    <source>
        <dbReference type="EMBL" id="CAH3028692.1"/>
    </source>
</evidence>
<dbReference type="Proteomes" id="UP001159427">
    <property type="component" value="Unassembled WGS sequence"/>
</dbReference>
<feature type="compositionally biased region" description="Polar residues" evidence="1">
    <location>
        <begin position="13"/>
        <end position="29"/>
    </location>
</feature>
<feature type="region of interest" description="Disordered" evidence="1">
    <location>
        <begin position="1"/>
        <end position="29"/>
    </location>
</feature>
<feature type="non-terminal residue" evidence="2">
    <location>
        <position position="562"/>
    </location>
</feature>
<comment type="caution">
    <text evidence="2">The sequence shown here is derived from an EMBL/GenBank/DDBJ whole genome shotgun (WGS) entry which is preliminary data.</text>
</comment>
<evidence type="ECO:0000256" key="1">
    <source>
        <dbReference type="SAM" id="MobiDB-lite"/>
    </source>
</evidence>